<sequence length="395" mass="45804">MTSRPSDYVDPEEVPLIKLRNEIIQDIGRTVDKHREENYGEITEFWSLVYYVVAILLGTLFPMVTFGALYYNNCPADPVLPQLLIFGGFITFVVCIAVSVKYMRFMTKVCKVCHGRQRLYVYCCLWIIIACYFIWLIYSLCKVAEQYDYSSDPQAADYCHPFFYNFFATVLFISFAVLLLMTITSNCFEQDCEVHTRHEAMSVQSVSVDSEELNPLIDLSDMQWNIHNLRRQDTLERRDQIKEFWCLIACAVGSLFGNLFPMLTIGALYYNSCPVDPNLPLILIVGGFITFLFSMVVLIKDMKFVARELNRRTDMMSFTIYQYGSVGIVALFLIWLFWATYRVATLDSSGDSQAVNYCNPRFYHFFEIILKTSYVGLVVLIVYLGCWQKLRHLVT</sequence>
<keyword evidence="1" id="KW-1133">Transmembrane helix</keyword>
<feature type="transmembrane region" description="Helical" evidence="1">
    <location>
        <begin position="320"/>
        <end position="341"/>
    </location>
</feature>
<comment type="caution">
    <text evidence="2">The sequence shown here is derived from an EMBL/GenBank/DDBJ whole genome shotgun (WGS) entry which is preliminary data.</text>
</comment>
<protein>
    <submittedName>
        <fullName evidence="2">Uncharacterized protein</fullName>
    </submittedName>
</protein>
<reference evidence="2 3" key="1">
    <citation type="submission" date="2020-04" db="EMBL/GenBank/DDBJ databases">
        <authorList>
            <person name="Alioto T."/>
            <person name="Alioto T."/>
            <person name="Gomez Garrido J."/>
        </authorList>
    </citation>
    <scope>NUCLEOTIDE SEQUENCE [LARGE SCALE GENOMIC DNA]</scope>
</reference>
<keyword evidence="3" id="KW-1185">Reference proteome</keyword>
<evidence type="ECO:0000313" key="3">
    <source>
        <dbReference type="Proteomes" id="UP000494165"/>
    </source>
</evidence>
<dbReference type="Proteomes" id="UP000494165">
    <property type="component" value="Unassembled WGS sequence"/>
</dbReference>
<dbReference type="OrthoDB" id="6157510at2759"/>
<accession>A0A8S1DP01</accession>
<dbReference type="EMBL" id="CADEPI010000329">
    <property type="protein sequence ID" value="CAB3383885.1"/>
    <property type="molecule type" value="Genomic_DNA"/>
</dbReference>
<feature type="transmembrane region" description="Helical" evidence="1">
    <location>
        <begin position="281"/>
        <end position="299"/>
    </location>
</feature>
<dbReference type="PANTHER" id="PTHR33444:SF2">
    <property type="entry name" value="MARVEL DOMAIN-CONTAINING PROTEIN"/>
    <property type="match status" value="1"/>
</dbReference>
<evidence type="ECO:0000313" key="2">
    <source>
        <dbReference type="EMBL" id="CAB3383885.1"/>
    </source>
</evidence>
<name>A0A8S1DP01_9INSE</name>
<dbReference type="InterPro" id="IPR040350">
    <property type="entry name" value="TMEM272"/>
</dbReference>
<evidence type="ECO:0000256" key="1">
    <source>
        <dbReference type="SAM" id="Phobius"/>
    </source>
</evidence>
<feature type="transmembrane region" description="Helical" evidence="1">
    <location>
        <begin position="162"/>
        <end position="181"/>
    </location>
</feature>
<dbReference type="AlphaFoldDB" id="A0A8S1DP01"/>
<gene>
    <name evidence="2" type="ORF">CLODIP_2_CD07164</name>
</gene>
<feature type="transmembrane region" description="Helical" evidence="1">
    <location>
        <begin position="119"/>
        <end position="138"/>
    </location>
</feature>
<keyword evidence="1" id="KW-0812">Transmembrane</keyword>
<dbReference type="PANTHER" id="PTHR33444">
    <property type="entry name" value="SI:DKEY-19B23.12-RELATED"/>
    <property type="match status" value="1"/>
</dbReference>
<proteinExistence type="predicted"/>
<organism evidence="2 3">
    <name type="scientific">Cloeon dipterum</name>
    <dbReference type="NCBI Taxonomy" id="197152"/>
    <lineage>
        <taxon>Eukaryota</taxon>
        <taxon>Metazoa</taxon>
        <taxon>Ecdysozoa</taxon>
        <taxon>Arthropoda</taxon>
        <taxon>Hexapoda</taxon>
        <taxon>Insecta</taxon>
        <taxon>Pterygota</taxon>
        <taxon>Palaeoptera</taxon>
        <taxon>Ephemeroptera</taxon>
        <taxon>Pisciforma</taxon>
        <taxon>Baetidae</taxon>
        <taxon>Cloeon</taxon>
    </lineage>
</organism>
<feature type="transmembrane region" description="Helical" evidence="1">
    <location>
        <begin position="361"/>
        <end position="386"/>
    </location>
</feature>
<feature type="transmembrane region" description="Helical" evidence="1">
    <location>
        <begin position="244"/>
        <end position="269"/>
    </location>
</feature>
<keyword evidence="1" id="KW-0472">Membrane</keyword>
<feature type="transmembrane region" description="Helical" evidence="1">
    <location>
        <begin position="48"/>
        <end position="71"/>
    </location>
</feature>
<feature type="transmembrane region" description="Helical" evidence="1">
    <location>
        <begin position="83"/>
        <end position="103"/>
    </location>
</feature>